<keyword evidence="2" id="KW-1185">Reference proteome</keyword>
<evidence type="ECO:0000313" key="2">
    <source>
        <dbReference type="Proteomes" id="UP001281147"/>
    </source>
</evidence>
<gene>
    <name evidence="1" type="ORF">LTR37_000920</name>
</gene>
<dbReference type="EMBL" id="JAUTXU010000004">
    <property type="protein sequence ID" value="KAK3724872.1"/>
    <property type="molecule type" value="Genomic_DNA"/>
</dbReference>
<accession>A0ACC3NZ69</accession>
<proteinExistence type="predicted"/>
<name>A0ACC3NZ69_9PEZI</name>
<evidence type="ECO:0000313" key="1">
    <source>
        <dbReference type="EMBL" id="KAK3724872.1"/>
    </source>
</evidence>
<protein>
    <submittedName>
        <fullName evidence="1">Uncharacterized protein</fullName>
    </submittedName>
</protein>
<comment type="caution">
    <text evidence="1">The sequence shown here is derived from an EMBL/GenBank/DDBJ whole genome shotgun (WGS) entry which is preliminary data.</text>
</comment>
<reference evidence="1" key="1">
    <citation type="submission" date="2023-07" db="EMBL/GenBank/DDBJ databases">
        <title>Black Yeasts Isolated from many extreme environments.</title>
        <authorList>
            <person name="Coleine C."/>
            <person name="Stajich J.E."/>
            <person name="Selbmann L."/>
        </authorList>
    </citation>
    <scope>NUCLEOTIDE SEQUENCE</scope>
    <source>
        <strain evidence="1">CCFEE 5714</strain>
    </source>
</reference>
<organism evidence="1 2">
    <name type="scientific">Vermiconidia calcicola</name>
    <dbReference type="NCBI Taxonomy" id="1690605"/>
    <lineage>
        <taxon>Eukaryota</taxon>
        <taxon>Fungi</taxon>
        <taxon>Dikarya</taxon>
        <taxon>Ascomycota</taxon>
        <taxon>Pezizomycotina</taxon>
        <taxon>Dothideomycetes</taxon>
        <taxon>Dothideomycetidae</taxon>
        <taxon>Mycosphaerellales</taxon>
        <taxon>Extremaceae</taxon>
        <taxon>Vermiconidia</taxon>
    </lineage>
</organism>
<dbReference type="Proteomes" id="UP001281147">
    <property type="component" value="Unassembled WGS sequence"/>
</dbReference>
<sequence>MSRSVDYEKIEHAEPSDEDQNYHEDDTRTSEEAHRHDEETLTTEEEAERLLIGSSEKGSRNGTLSKRNDAETGLARGQGQKQRSKRKKGKVKEEESQLMYEMEEGGPRSSSGESSGHSSEIDIHRLGELQAGQKPSRLSRFSKFSGIHIMIIVAFLALLYGAYRASSRMQKTVIAPIAQTLSNGTHNFAPTTLLISLDGFRADFLARNITPTLNSFIRDGVSPKFMTPSFPSLTFPNHFTLVTGLYPESHGIVGNTFFDPVTQKEFTYGDASKSMQPEWWNAEPLWLTAEKAGVKAAIHMWPGSEAHIGSMEPEYVDEFNPDEELGKKVDRILHWLDLPGPGDVGSKDNNRRPQFMAAYVPNVDADGHMYGPNGTFIRSTIAEVDGMLGSLFKGIDERNLTDIVNVVVVSDHGMATTSTKRLIQLEDIVDTSQIEHIDGWPLYGLRPYDNSEYHITELYNGSYAMANIPKYRGSFDVYLRDKNMPERYHFSANPRIAPLWIVPRVGWAIVTKDEFDIAKAEQNNEAYHPRGLHGYDHQHPLMRAIFVARGPAFPHPKGSQVDEFQNIELYNIVCDTLGIEPKPNNGTLRLPFQTMGTHDFDEAAEILNDFQDDDDGGILIPPEVPNLADPDMPSLPPVDQPAPSSPVEPADPAKPTRPVVHDGQTEEDEAKARLDRLWDWVKGRLGAIKWWAAESLGHGNGTEKTDGS</sequence>